<organism evidence="1 2">
    <name type="scientific">Nereida ignava</name>
    <dbReference type="NCBI Taxonomy" id="282199"/>
    <lineage>
        <taxon>Bacteria</taxon>
        <taxon>Pseudomonadati</taxon>
        <taxon>Pseudomonadota</taxon>
        <taxon>Alphaproteobacteria</taxon>
        <taxon>Rhodobacterales</taxon>
        <taxon>Roseobacteraceae</taxon>
        <taxon>Nereida</taxon>
    </lineage>
</organism>
<dbReference type="OrthoDB" id="256574at2"/>
<dbReference type="EMBL" id="CVQV01000006">
    <property type="protein sequence ID" value="CRK75488.1"/>
    <property type="molecule type" value="Genomic_DNA"/>
</dbReference>
<dbReference type="RefSeq" id="WP_048598909.1">
    <property type="nucleotide sequence ID" value="NZ_CBFHGK010000005.1"/>
</dbReference>
<keyword evidence="1" id="KW-0418">Kinase</keyword>
<reference evidence="1 2" key="1">
    <citation type="submission" date="2015-04" db="EMBL/GenBank/DDBJ databases">
        <authorList>
            <person name="Syromyatnikov M.Y."/>
            <person name="Popov V.N."/>
        </authorList>
    </citation>
    <scope>NUCLEOTIDE SEQUENCE [LARGE SCALE GENOMIC DNA]</scope>
    <source>
        <strain evidence="1 2">CECT 5292</strain>
    </source>
</reference>
<keyword evidence="2" id="KW-1185">Reference proteome</keyword>
<protein>
    <submittedName>
        <fullName evidence="1">2-keto-3-deoxy-galactonokinase</fullName>
    </submittedName>
</protein>
<dbReference type="Gene3D" id="3.30.420.310">
    <property type="entry name" value="2-keto-3-deoxy-galactonokinase, C-terminal domain"/>
    <property type="match status" value="1"/>
</dbReference>
<dbReference type="InterPro" id="IPR042257">
    <property type="entry name" value="DGOK_C"/>
</dbReference>
<dbReference type="GO" id="GO:0008671">
    <property type="term" value="F:2-dehydro-3-deoxygalactonokinase activity"/>
    <property type="evidence" value="ECO:0007669"/>
    <property type="project" value="InterPro"/>
</dbReference>
<dbReference type="AlphaFoldDB" id="A0A0U1NLC7"/>
<dbReference type="STRING" id="282199.GCA_001049735_01535"/>
<evidence type="ECO:0000313" key="2">
    <source>
        <dbReference type="Proteomes" id="UP000048949"/>
    </source>
</evidence>
<gene>
    <name evidence="1" type="ORF">NIG5292_01536</name>
</gene>
<dbReference type="Gene3D" id="3.30.420.300">
    <property type="entry name" value="2-keto-3-deoxy-galactonokinase, substrate binding domain"/>
    <property type="match status" value="1"/>
</dbReference>
<dbReference type="InterPro" id="IPR007729">
    <property type="entry name" value="DGOK"/>
</dbReference>
<keyword evidence="1" id="KW-0808">Transferase</keyword>
<dbReference type="Proteomes" id="UP000048949">
    <property type="component" value="Unassembled WGS sequence"/>
</dbReference>
<proteinExistence type="predicted"/>
<name>A0A0U1NLC7_9RHOB</name>
<dbReference type="Pfam" id="PF05035">
    <property type="entry name" value="DGOK"/>
    <property type="match status" value="1"/>
</dbReference>
<evidence type="ECO:0000313" key="1">
    <source>
        <dbReference type="EMBL" id="CRK75488.1"/>
    </source>
</evidence>
<sequence>MTDVEWIAIDWGTSNLRVWGMNANGRAVREATSTNGMNLLARDQFEDALMALVSTWLNGPTIAIACGMVGARQGWMEAPYSTVPCEPLGEGIVKVPTQDARLQMHILSGIKQTSPADVMRGEETQIAGFLALNKDWDGVICLPGTHTKWVHVSAGEVVSFQTLMTGELFGLISEQSVLAHSVTSEGWSDAAFEEGLSTAMSRPEALAARLFNIRASQLLEDTAQDTGRARLSGLLIGAELAATKPYWLGQNVAIVGSAPLASHYTTALRGQGVPVTETDPVAMTVAGLTAGYKKLKGIT</sequence>
<accession>A0A0U1NLC7</accession>
<dbReference type="GO" id="GO:0034194">
    <property type="term" value="P:D-galactonate catabolic process"/>
    <property type="evidence" value="ECO:0007669"/>
    <property type="project" value="InterPro"/>
</dbReference>
<dbReference type="InterPro" id="IPR042258">
    <property type="entry name" value="DGOK_N"/>
</dbReference>